<evidence type="ECO:0000256" key="3">
    <source>
        <dbReference type="SAM" id="MobiDB-lite"/>
    </source>
</evidence>
<keyword evidence="2" id="KW-0560">Oxidoreductase</keyword>
<dbReference type="PANTHER" id="PTHR43669:SF3">
    <property type="entry name" value="ALCOHOL DEHYDROGENASE, PUTATIVE (AFU_ORTHOLOGUE AFUA_3G03445)-RELATED"/>
    <property type="match status" value="1"/>
</dbReference>
<dbReference type="Gene3D" id="3.40.50.720">
    <property type="entry name" value="NAD(P)-binding Rossmann-like Domain"/>
    <property type="match status" value="1"/>
</dbReference>
<gene>
    <name evidence="4" type="ORF">B4N89_16245</name>
</gene>
<protein>
    <recommendedName>
        <fullName evidence="6">Short-chain dehydrogenase</fullName>
    </recommendedName>
</protein>
<dbReference type="eggNOG" id="COG1028">
    <property type="taxonomic scope" value="Bacteria"/>
</dbReference>
<dbReference type="AlphaFoldDB" id="A0A1T3NZL2"/>
<dbReference type="EMBL" id="MWQN01000001">
    <property type="protein sequence ID" value="OPC82277.1"/>
    <property type="molecule type" value="Genomic_DNA"/>
</dbReference>
<dbReference type="PANTHER" id="PTHR43669">
    <property type="entry name" value="5-KETO-D-GLUCONATE 5-REDUCTASE"/>
    <property type="match status" value="1"/>
</dbReference>
<feature type="compositionally biased region" description="Pro residues" evidence="3">
    <location>
        <begin position="279"/>
        <end position="304"/>
    </location>
</feature>
<dbReference type="InterPro" id="IPR020904">
    <property type="entry name" value="Sc_DH/Rdtase_CS"/>
</dbReference>
<evidence type="ECO:0000313" key="5">
    <source>
        <dbReference type="Proteomes" id="UP000190037"/>
    </source>
</evidence>
<dbReference type="SUPFAM" id="SSF51735">
    <property type="entry name" value="NAD(P)-binding Rossmann-fold domains"/>
    <property type="match status" value="1"/>
</dbReference>
<dbReference type="STRING" id="159449.B4N89_16245"/>
<evidence type="ECO:0000256" key="2">
    <source>
        <dbReference type="ARBA" id="ARBA00023002"/>
    </source>
</evidence>
<dbReference type="InterPro" id="IPR036291">
    <property type="entry name" value="NAD(P)-bd_dom_sf"/>
</dbReference>
<evidence type="ECO:0000313" key="4">
    <source>
        <dbReference type="EMBL" id="OPC82277.1"/>
    </source>
</evidence>
<dbReference type="Proteomes" id="UP000190037">
    <property type="component" value="Unassembled WGS sequence"/>
</dbReference>
<comment type="caution">
    <text evidence="4">The sequence shown here is derived from an EMBL/GenBank/DDBJ whole genome shotgun (WGS) entry which is preliminary data.</text>
</comment>
<organism evidence="4 5">
    <name type="scientific">Embleya scabrispora</name>
    <dbReference type="NCBI Taxonomy" id="159449"/>
    <lineage>
        <taxon>Bacteria</taxon>
        <taxon>Bacillati</taxon>
        <taxon>Actinomycetota</taxon>
        <taxon>Actinomycetes</taxon>
        <taxon>Kitasatosporales</taxon>
        <taxon>Streptomycetaceae</taxon>
        <taxon>Embleya</taxon>
    </lineage>
</organism>
<reference evidence="4 5" key="1">
    <citation type="submission" date="2017-03" db="EMBL/GenBank/DDBJ databases">
        <title>Draft genome sequence of Streptomyces scabrisporus NF3, endophyte isolated from Amphipterygium adstringens.</title>
        <authorList>
            <person name="Vazquez M."/>
            <person name="Ceapa C.D."/>
            <person name="Rodriguez Luna D."/>
            <person name="Sanchez Esquivel S."/>
        </authorList>
    </citation>
    <scope>NUCLEOTIDE SEQUENCE [LARGE SCALE GENOMIC DNA]</scope>
    <source>
        <strain evidence="4 5">NF3</strain>
    </source>
</reference>
<name>A0A1T3NZL2_9ACTN</name>
<dbReference type="PROSITE" id="PS00061">
    <property type="entry name" value="ADH_SHORT"/>
    <property type="match status" value="1"/>
</dbReference>
<dbReference type="InterPro" id="IPR002347">
    <property type="entry name" value="SDR_fam"/>
</dbReference>
<dbReference type="PRINTS" id="PR00081">
    <property type="entry name" value="GDHRDH"/>
</dbReference>
<proteinExistence type="inferred from homology"/>
<feature type="region of interest" description="Disordered" evidence="3">
    <location>
        <begin position="275"/>
        <end position="346"/>
    </location>
</feature>
<sequence length="346" mass="35090">MPAILAGRMALVTGGSGGIGAACAARLLADDCSVTLAARRADALAATAERLRAGAPAGTEVRHVAVDACTTDGVREAVRAAGPALAVCVATVGGGSTAPILAMADDAFLADLHRNTHSAFLAIKYAAPVIAARGGGSIVCVSSTAARLTMPFLSGYAAGKAGLEALVRAAADELGAAGVRVNAVRPGLVRSREDARIFADEEMIAGFLANKPLGRTGLPEDIAEAVRHLAGPESSWTTGQSLAVDGGNELRRAPSFEKYARAALGDAVIDAALAGRDPYAPPTPAPVPTRPTHPPRPNRPPRPIAEPGAGPGPRHPRASDTAPDTGTTPDTDTDTDTDSTEHPDEH</sequence>
<feature type="compositionally biased region" description="Low complexity" evidence="3">
    <location>
        <begin position="319"/>
        <end position="330"/>
    </location>
</feature>
<evidence type="ECO:0000256" key="1">
    <source>
        <dbReference type="ARBA" id="ARBA00006484"/>
    </source>
</evidence>
<dbReference type="CDD" id="cd05233">
    <property type="entry name" value="SDR_c"/>
    <property type="match status" value="1"/>
</dbReference>
<dbReference type="GO" id="GO:0016491">
    <property type="term" value="F:oxidoreductase activity"/>
    <property type="evidence" value="ECO:0007669"/>
    <property type="project" value="UniProtKB-KW"/>
</dbReference>
<comment type="similarity">
    <text evidence="1">Belongs to the short-chain dehydrogenases/reductases (SDR) family.</text>
</comment>
<evidence type="ECO:0008006" key="6">
    <source>
        <dbReference type="Google" id="ProtNLM"/>
    </source>
</evidence>
<accession>A0A1T3NZL2</accession>
<dbReference type="RefSeq" id="WP_078976546.1">
    <property type="nucleotide sequence ID" value="NZ_MWQN01000001.1"/>
</dbReference>
<keyword evidence="5" id="KW-1185">Reference proteome</keyword>
<dbReference type="Pfam" id="PF13561">
    <property type="entry name" value="adh_short_C2"/>
    <property type="match status" value="1"/>
</dbReference>